<name>A0A078S1J2_BACUN</name>
<organism evidence="2 3">
    <name type="scientific">Bacteroides uniformis str. 3978 T3 ii</name>
    <dbReference type="NCBI Taxonomy" id="1339349"/>
    <lineage>
        <taxon>Bacteria</taxon>
        <taxon>Pseudomonadati</taxon>
        <taxon>Bacteroidota</taxon>
        <taxon>Bacteroidia</taxon>
        <taxon>Bacteroidales</taxon>
        <taxon>Bacteroidaceae</taxon>
        <taxon>Bacteroides</taxon>
    </lineage>
</organism>
<reference evidence="2 3" key="1">
    <citation type="submission" date="2014-04" db="EMBL/GenBank/DDBJ databases">
        <authorList>
            <person name="Sears C."/>
            <person name="Carroll K."/>
            <person name="Sack B.R."/>
            <person name="Qadri F."/>
            <person name="Myers L.L."/>
            <person name="Chung G.-T."/>
            <person name="Escheverria P."/>
            <person name="Fraser C.M."/>
            <person name="Sadzewicz L."/>
            <person name="Shefchek K.A."/>
            <person name="Tallon L."/>
            <person name="Das S.P."/>
            <person name="Daugherty S."/>
            <person name="Mongodin E.F."/>
        </authorList>
    </citation>
    <scope>NUCLEOTIDE SEQUENCE [LARGE SCALE GENOMIC DNA]</scope>
    <source>
        <strain evidence="2 3">3978 T3 ii</strain>
    </source>
</reference>
<evidence type="ECO:0000313" key="3">
    <source>
        <dbReference type="Proteomes" id="UP000028013"/>
    </source>
</evidence>
<evidence type="ECO:0000256" key="1">
    <source>
        <dbReference type="SAM" id="Phobius"/>
    </source>
</evidence>
<evidence type="ECO:0000313" key="2">
    <source>
        <dbReference type="EMBL" id="KDS51885.1"/>
    </source>
</evidence>
<protein>
    <submittedName>
        <fullName evidence="2">Putative membrane protein</fullName>
    </submittedName>
</protein>
<gene>
    <name evidence="2" type="ORF">M094_0270</name>
</gene>
<keyword evidence="1" id="KW-1133">Transmembrane helix</keyword>
<dbReference type="Proteomes" id="UP000028013">
    <property type="component" value="Unassembled WGS sequence"/>
</dbReference>
<keyword evidence="1" id="KW-0812">Transmembrane</keyword>
<keyword evidence="1" id="KW-0472">Membrane</keyword>
<accession>A0A078S1J2</accession>
<dbReference type="EMBL" id="JNHN01000164">
    <property type="protein sequence ID" value="KDS51885.1"/>
    <property type="molecule type" value="Genomic_DNA"/>
</dbReference>
<feature type="transmembrane region" description="Helical" evidence="1">
    <location>
        <begin position="6"/>
        <end position="23"/>
    </location>
</feature>
<dbReference type="AlphaFoldDB" id="A0A078S1J2"/>
<sequence length="39" mass="4660">MQPVSFYTCLVCILLIINGVWYMRSFWHIFGTFLADKNM</sequence>
<comment type="caution">
    <text evidence="2">The sequence shown here is derived from an EMBL/GenBank/DDBJ whole genome shotgun (WGS) entry which is preliminary data.</text>
</comment>
<proteinExistence type="predicted"/>